<evidence type="ECO:0000313" key="2">
    <source>
        <dbReference type="EMBL" id="POM71853.1"/>
    </source>
</evidence>
<protein>
    <recommendedName>
        <fullName evidence="4">Integrase</fullName>
    </recommendedName>
</protein>
<evidence type="ECO:0000256" key="1">
    <source>
        <dbReference type="SAM" id="MobiDB-lite"/>
    </source>
</evidence>
<dbReference type="AlphaFoldDB" id="A0A2P4Y210"/>
<feature type="region of interest" description="Disordered" evidence="1">
    <location>
        <begin position="72"/>
        <end position="92"/>
    </location>
</feature>
<accession>A0A2P4Y210</accession>
<comment type="caution">
    <text evidence="2">The sequence shown here is derived from an EMBL/GenBank/DDBJ whole genome shotgun (WGS) entry which is preliminary data.</text>
</comment>
<organism evidence="2 3">
    <name type="scientific">Phytophthora palmivora</name>
    <dbReference type="NCBI Taxonomy" id="4796"/>
    <lineage>
        <taxon>Eukaryota</taxon>
        <taxon>Sar</taxon>
        <taxon>Stramenopiles</taxon>
        <taxon>Oomycota</taxon>
        <taxon>Peronosporomycetes</taxon>
        <taxon>Peronosporales</taxon>
        <taxon>Peronosporaceae</taxon>
        <taxon>Phytophthora</taxon>
    </lineage>
</organism>
<dbReference type="Proteomes" id="UP000237271">
    <property type="component" value="Unassembled WGS sequence"/>
</dbReference>
<sequence length="92" mass="10234">MHQPSLDFLVRKRKLTPDLTSHSFRRRAAMHANDGGLVQDWITKPSEKAFAYMLGTAQADQKVAYVLSGLKPKDGANHSSLRSVEEPNLSRG</sequence>
<name>A0A2P4Y210_9STRA</name>
<dbReference type="OrthoDB" id="126674at2759"/>
<proteinExistence type="predicted"/>
<reference evidence="2 3" key="1">
    <citation type="journal article" date="2017" name="Genome Biol. Evol.">
        <title>Phytophthora megakarya and P. palmivora, closely related causal agents of cacao black pod rot, underwent increases in genome sizes and gene numbers by different mechanisms.</title>
        <authorList>
            <person name="Ali S.S."/>
            <person name="Shao J."/>
            <person name="Lary D.J."/>
            <person name="Kronmiller B."/>
            <person name="Shen D."/>
            <person name="Strem M.D."/>
            <person name="Amoako-Attah I."/>
            <person name="Akrofi A.Y."/>
            <person name="Begoude B.A."/>
            <person name="Ten Hoopen G.M."/>
            <person name="Coulibaly K."/>
            <person name="Kebe B.I."/>
            <person name="Melnick R.L."/>
            <person name="Guiltinan M.J."/>
            <person name="Tyler B.M."/>
            <person name="Meinhardt L.W."/>
            <person name="Bailey B.A."/>
        </authorList>
    </citation>
    <scope>NUCLEOTIDE SEQUENCE [LARGE SCALE GENOMIC DNA]</scope>
    <source>
        <strain evidence="3">sbr112.9</strain>
    </source>
</reference>
<evidence type="ECO:0008006" key="4">
    <source>
        <dbReference type="Google" id="ProtNLM"/>
    </source>
</evidence>
<gene>
    <name evidence="2" type="ORF">PHPALM_11529</name>
</gene>
<evidence type="ECO:0000313" key="3">
    <source>
        <dbReference type="Proteomes" id="UP000237271"/>
    </source>
</evidence>
<keyword evidence="3" id="KW-1185">Reference proteome</keyword>
<dbReference type="EMBL" id="NCKW01006399">
    <property type="protein sequence ID" value="POM71853.1"/>
    <property type="molecule type" value="Genomic_DNA"/>
</dbReference>